<proteinExistence type="predicted"/>
<reference evidence="1 2" key="1">
    <citation type="journal article" date="2019" name="Mol. Biol. Evol.">
        <title>Blast fungal genomes show frequent chromosomal changes, gene gains and losses, and effector gene turnover.</title>
        <authorList>
            <person name="Gomez Luciano L.B."/>
            <person name="Jason Tsai I."/>
            <person name="Chuma I."/>
            <person name="Tosa Y."/>
            <person name="Chen Y.H."/>
            <person name="Li J.Y."/>
            <person name="Li M.Y."/>
            <person name="Jade Lu M.Y."/>
            <person name="Nakayashiki H."/>
            <person name="Li W.H."/>
        </authorList>
    </citation>
    <scope>NUCLEOTIDE SEQUENCE [LARGE SCALE GENOMIC DNA]</scope>
    <source>
        <strain evidence="1">MZ5-1-6</strain>
    </source>
</reference>
<evidence type="ECO:0000313" key="2">
    <source>
        <dbReference type="Proteomes" id="UP000294847"/>
    </source>
</evidence>
<protein>
    <submittedName>
        <fullName evidence="1">Uncharacterized protein</fullName>
    </submittedName>
</protein>
<name>A0A4P7N0E7_PYROR</name>
<evidence type="ECO:0000313" key="1">
    <source>
        <dbReference type="EMBL" id="QBZ54901.1"/>
    </source>
</evidence>
<gene>
    <name evidence="1" type="ORF">PoMZ_10613</name>
</gene>
<dbReference type="EMBL" id="CP034204">
    <property type="protein sequence ID" value="QBZ54901.1"/>
    <property type="molecule type" value="Genomic_DNA"/>
</dbReference>
<accession>A0A4P7N0E7</accession>
<dbReference type="Proteomes" id="UP000294847">
    <property type="component" value="Chromosome 1"/>
</dbReference>
<sequence>MYGHGVVFVLQFQTPTICRQIVVLHSTNGLAASNIFSFKICIDGVGKQGSLLRRRVATSCTKIDSYPPSSQGPSLAIFTSKLDLQATEA</sequence>
<dbReference type="AlphaFoldDB" id="A0A4P7N0E7"/>
<organism evidence="1 2">
    <name type="scientific">Pyricularia oryzae</name>
    <name type="common">Rice blast fungus</name>
    <name type="synonym">Magnaporthe oryzae</name>
    <dbReference type="NCBI Taxonomy" id="318829"/>
    <lineage>
        <taxon>Eukaryota</taxon>
        <taxon>Fungi</taxon>
        <taxon>Dikarya</taxon>
        <taxon>Ascomycota</taxon>
        <taxon>Pezizomycotina</taxon>
        <taxon>Sordariomycetes</taxon>
        <taxon>Sordariomycetidae</taxon>
        <taxon>Magnaporthales</taxon>
        <taxon>Pyriculariaceae</taxon>
        <taxon>Pyricularia</taxon>
    </lineage>
</organism>